<dbReference type="InterPro" id="IPR018822">
    <property type="entry name" value="UPF0646"/>
</dbReference>
<keyword evidence="3" id="KW-1185">Reference proteome</keyword>
<dbReference type="AlphaFoldDB" id="A0A1W2TEH4"/>
<dbReference type="OMA" id="RLCHNDG"/>
<feature type="compositionally biased region" description="Polar residues" evidence="1">
    <location>
        <begin position="698"/>
        <end position="709"/>
    </location>
</feature>
<feature type="region of interest" description="Disordered" evidence="1">
    <location>
        <begin position="170"/>
        <end position="374"/>
    </location>
</feature>
<feature type="compositionally biased region" description="Acidic residues" evidence="1">
    <location>
        <begin position="712"/>
        <end position="727"/>
    </location>
</feature>
<feature type="compositionally biased region" description="Basic and acidic residues" evidence="1">
    <location>
        <begin position="299"/>
        <end position="326"/>
    </location>
</feature>
<sequence length="816" mass="88332">MADEEMEMAIDFGHAGFAEDIDIDLDFPAGQPDEDMDLGDFDRVHGVHNFNSDTRDELMAEGDDSSYNMIDAIETDHNASAAAANDIDIDLEHAVESIWQQDPPHSAGFHIDTEIDYLDEATAETMDAEGNNTETNEWAPLAMHSPNTNVIDHVEAVPEGISIGAQEPQEELHLDEPASSPGEPSGSIKLPYPDAETTSLPAALSPKQDEQSEYVNALPNDEKDEAVAQPSKQASVADQDETGVDQPGADDTDVQPHSPNVNLQEFDEQQEAGDVNETTRAQFDHDGEALGSHNIGQLEHTKAKEPSSTSEDHIDLSQPDEADKSAGDALEYELGGELYLDTADDPAAVDDAASQVGSSEPGLSDPQSAESNAARDLEAYQTEVAANIGTETPNAGASDRDDPIELASHYGVYISYGETNYQLFSKSEHDDPNHYFLTDQSVLDLPLAQFLTSLREVVSEEVSPLDELVMQVDGLGLEFSESTSPEFLGKFTFGDLVVLYDKLVKNEQAESSPPIYTYLTVKPNFSRRMMALGESANAGRGLSEVALYHDSVEEEQVNRLETPDTDFSTAEYNDGESGSIYPQEDGEEADAFNNGEQQGSPLVNVEVQSEHPTDLDDEADELDHGDDEVSVSGSINAADYEEEAGISGQDHATSVSSVLRSQDTGKDGNQHSPKTSEASVDQPKLQTPKTMPAISATDAPNSENTSVTATLDGEDHDEIDYNSDGDNENGRESVDESSVEKQSSEAKSDLNVSVSVDDEITWESDEEEEEEVKDETKSGLTRDIAQVSPVSGKRARSDSDTFDGADDKNGNKRRRS</sequence>
<gene>
    <name evidence="2" type="ORF">SAMD00023353_1901610</name>
</gene>
<feature type="compositionally biased region" description="Acidic residues" evidence="1">
    <location>
        <begin position="238"/>
        <end position="253"/>
    </location>
</feature>
<feature type="compositionally biased region" description="Low complexity" evidence="1">
    <location>
        <begin position="327"/>
        <end position="341"/>
    </location>
</feature>
<feature type="compositionally biased region" description="Acidic residues" evidence="1">
    <location>
        <begin position="615"/>
        <end position="629"/>
    </location>
</feature>
<organism evidence="2">
    <name type="scientific">Rosellinia necatrix</name>
    <name type="common">White root-rot fungus</name>
    <dbReference type="NCBI Taxonomy" id="77044"/>
    <lineage>
        <taxon>Eukaryota</taxon>
        <taxon>Fungi</taxon>
        <taxon>Dikarya</taxon>
        <taxon>Ascomycota</taxon>
        <taxon>Pezizomycotina</taxon>
        <taxon>Sordariomycetes</taxon>
        <taxon>Xylariomycetidae</taxon>
        <taxon>Xylariales</taxon>
        <taxon>Xylariaceae</taxon>
        <taxon>Rosellinia</taxon>
    </lineage>
</organism>
<name>A0A1W2TEH4_ROSNE</name>
<protein>
    <submittedName>
        <fullName evidence="2">Putative conserved glutamic acid-rich protein</fullName>
    </submittedName>
</protein>
<feature type="compositionally biased region" description="Basic and acidic residues" evidence="1">
    <location>
        <begin position="728"/>
        <end position="748"/>
    </location>
</feature>
<feature type="compositionally biased region" description="Polar residues" evidence="1">
    <location>
        <begin position="670"/>
        <end position="689"/>
    </location>
</feature>
<dbReference type="EMBL" id="DF977464">
    <property type="protein sequence ID" value="GAP86420.1"/>
    <property type="molecule type" value="Genomic_DNA"/>
</dbReference>
<feature type="compositionally biased region" description="Low complexity" evidence="1">
    <location>
        <begin position="177"/>
        <end position="187"/>
    </location>
</feature>
<feature type="compositionally biased region" description="Acidic residues" evidence="1">
    <location>
        <begin position="756"/>
        <end position="773"/>
    </location>
</feature>
<evidence type="ECO:0000256" key="1">
    <source>
        <dbReference type="SAM" id="MobiDB-lite"/>
    </source>
</evidence>
<accession>A0A1W2TEH4</accession>
<feature type="compositionally biased region" description="Polar residues" evidence="1">
    <location>
        <begin position="650"/>
        <end position="662"/>
    </location>
</feature>
<evidence type="ECO:0000313" key="2">
    <source>
        <dbReference type="EMBL" id="GAP86420.1"/>
    </source>
</evidence>
<feature type="compositionally biased region" description="Basic and acidic residues" evidence="1">
    <location>
        <begin position="795"/>
        <end position="810"/>
    </location>
</feature>
<feature type="region of interest" description="Disordered" evidence="1">
    <location>
        <begin position="554"/>
        <end position="816"/>
    </location>
</feature>
<evidence type="ECO:0000313" key="3">
    <source>
        <dbReference type="Proteomes" id="UP000054516"/>
    </source>
</evidence>
<dbReference type="STRING" id="77044.A0A1W2TEH4"/>
<dbReference type="OrthoDB" id="5339076at2759"/>
<dbReference type="Pfam" id="PF10336">
    <property type="entry name" value="DUF2420"/>
    <property type="match status" value="1"/>
</dbReference>
<proteinExistence type="predicted"/>
<dbReference type="Proteomes" id="UP000054516">
    <property type="component" value="Unassembled WGS sequence"/>
</dbReference>
<reference evidence="2" key="1">
    <citation type="submission" date="2016-03" db="EMBL/GenBank/DDBJ databases">
        <title>Draft genome sequence of Rosellinia necatrix.</title>
        <authorList>
            <person name="Kanematsu S."/>
        </authorList>
    </citation>
    <scope>NUCLEOTIDE SEQUENCE [LARGE SCALE GENOMIC DNA]</scope>
    <source>
        <strain evidence="2">W97</strain>
    </source>
</reference>